<organism evidence="1 2">
    <name type="scientific">Paenibacillus vandeheii</name>
    <dbReference type="NCBI Taxonomy" id="3035917"/>
    <lineage>
        <taxon>Bacteria</taxon>
        <taxon>Bacillati</taxon>
        <taxon>Bacillota</taxon>
        <taxon>Bacilli</taxon>
        <taxon>Bacillales</taxon>
        <taxon>Paenibacillaceae</taxon>
        <taxon>Paenibacillus</taxon>
    </lineage>
</organism>
<proteinExistence type="predicted"/>
<dbReference type="EMBL" id="JAROCD010000011">
    <property type="protein sequence ID" value="MDN4603901.1"/>
    <property type="molecule type" value="Genomic_DNA"/>
</dbReference>
<name>A0ABT8JH48_9BACL</name>
<evidence type="ECO:0000313" key="1">
    <source>
        <dbReference type="EMBL" id="MDN4603901.1"/>
    </source>
</evidence>
<comment type="caution">
    <text evidence="1">The sequence shown here is derived from an EMBL/GenBank/DDBJ whole genome shotgun (WGS) entry which is preliminary data.</text>
</comment>
<keyword evidence="2" id="KW-1185">Reference proteome</keyword>
<dbReference type="RefSeq" id="WP_024630881.1">
    <property type="nucleotide sequence ID" value="NZ_JAROCD010000011.1"/>
</dbReference>
<evidence type="ECO:0000313" key="2">
    <source>
        <dbReference type="Proteomes" id="UP001174205"/>
    </source>
</evidence>
<accession>A0ABT8JH48</accession>
<dbReference type="Proteomes" id="UP001174205">
    <property type="component" value="Unassembled WGS sequence"/>
</dbReference>
<protein>
    <submittedName>
        <fullName evidence="1">Uncharacterized protein</fullName>
    </submittedName>
</protein>
<gene>
    <name evidence="1" type="ORF">P5G61_21845</name>
</gene>
<sequence>MNSTFKETPAITNVTGLQLCVESSDYSIRRQVLTGPDLFQDTHQTFQPDSDEVLATVLVQPSLPQEQALELAKLMAAAPDLFKALKQLSEIVDLSSSEPHEELYQTTKSELSAALTLCKDALDKASSYTY</sequence>
<reference evidence="1" key="1">
    <citation type="submission" date="2023-03" db="EMBL/GenBank/DDBJ databases">
        <title>MT1 and MT2 Draft Genomes of Novel Species.</title>
        <authorList>
            <person name="Venkateswaran K."/>
        </authorList>
    </citation>
    <scope>NUCLEOTIDE SEQUENCE</scope>
    <source>
        <strain evidence="1">F6_3S_P_1C</strain>
    </source>
</reference>